<accession>A0A1F7YXI3</accession>
<evidence type="ECO:0000259" key="6">
    <source>
        <dbReference type="Pfam" id="PF08100"/>
    </source>
</evidence>
<name>A0A1F7YXI3_9BACT</name>
<dbReference type="SUPFAM" id="SSF46785">
    <property type="entry name" value="Winged helix' DNA-binding domain"/>
    <property type="match status" value="1"/>
</dbReference>
<evidence type="ECO:0000259" key="5">
    <source>
        <dbReference type="Pfam" id="PF00891"/>
    </source>
</evidence>
<protein>
    <recommendedName>
        <fullName evidence="9">O-methyltransferase domain-containing protein</fullName>
    </recommendedName>
</protein>
<dbReference type="InterPro" id="IPR036390">
    <property type="entry name" value="WH_DNA-bd_sf"/>
</dbReference>
<reference evidence="7 8" key="1">
    <citation type="journal article" date="2016" name="Nat. Commun.">
        <title>Thousands of microbial genomes shed light on interconnected biogeochemical processes in an aquifer system.</title>
        <authorList>
            <person name="Anantharaman K."/>
            <person name="Brown C.T."/>
            <person name="Hug L.A."/>
            <person name="Sharon I."/>
            <person name="Castelle C.J."/>
            <person name="Probst A.J."/>
            <person name="Thomas B.C."/>
            <person name="Singh A."/>
            <person name="Wilkins M.J."/>
            <person name="Karaoz U."/>
            <person name="Brodie E.L."/>
            <person name="Williams K.H."/>
            <person name="Hubbard S.S."/>
            <person name="Banfield J.F."/>
        </authorList>
    </citation>
    <scope>NUCLEOTIDE SEQUENCE [LARGE SCALE GENOMIC DNA]</scope>
</reference>
<dbReference type="EMBL" id="MGGP01000019">
    <property type="protein sequence ID" value="OGM32001.1"/>
    <property type="molecule type" value="Genomic_DNA"/>
</dbReference>
<feature type="active site" description="Proton acceptor" evidence="4">
    <location>
        <position position="250"/>
    </location>
</feature>
<evidence type="ECO:0000313" key="8">
    <source>
        <dbReference type="Proteomes" id="UP000178870"/>
    </source>
</evidence>
<comment type="caution">
    <text evidence="7">The sequence shown here is derived from an EMBL/GenBank/DDBJ whole genome shotgun (WGS) entry which is preliminary data.</text>
</comment>
<dbReference type="Proteomes" id="UP000178870">
    <property type="component" value="Unassembled WGS sequence"/>
</dbReference>
<dbReference type="GO" id="GO:0046983">
    <property type="term" value="F:protein dimerization activity"/>
    <property type="evidence" value="ECO:0007669"/>
    <property type="project" value="InterPro"/>
</dbReference>
<evidence type="ECO:0000256" key="3">
    <source>
        <dbReference type="ARBA" id="ARBA00022691"/>
    </source>
</evidence>
<dbReference type="Pfam" id="PF08100">
    <property type="entry name" value="Dimerisation"/>
    <property type="match status" value="1"/>
</dbReference>
<evidence type="ECO:0000256" key="1">
    <source>
        <dbReference type="ARBA" id="ARBA00022603"/>
    </source>
</evidence>
<keyword evidence="3" id="KW-0949">S-adenosyl-L-methionine</keyword>
<keyword evidence="1" id="KW-0489">Methyltransferase</keyword>
<keyword evidence="2" id="KW-0808">Transferase</keyword>
<evidence type="ECO:0000256" key="2">
    <source>
        <dbReference type="ARBA" id="ARBA00022679"/>
    </source>
</evidence>
<dbReference type="InterPro" id="IPR016461">
    <property type="entry name" value="COMT-like"/>
</dbReference>
<dbReference type="InterPro" id="IPR029063">
    <property type="entry name" value="SAM-dependent_MTases_sf"/>
</dbReference>
<proteinExistence type="predicted"/>
<evidence type="ECO:0000313" key="7">
    <source>
        <dbReference type="EMBL" id="OGM32001.1"/>
    </source>
</evidence>
<dbReference type="InterPro" id="IPR036388">
    <property type="entry name" value="WH-like_DNA-bd_sf"/>
</dbReference>
<dbReference type="Gene3D" id="3.40.50.150">
    <property type="entry name" value="Vaccinia Virus protein VP39"/>
    <property type="match status" value="1"/>
</dbReference>
<dbReference type="PANTHER" id="PTHR11746">
    <property type="entry name" value="O-METHYLTRANSFERASE"/>
    <property type="match status" value="1"/>
</dbReference>
<dbReference type="InterPro" id="IPR012967">
    <property type="entry name" value="COMT_dimerisation"/>
</dbReference>
<dbReference type="GO" id="GO:0008171">
    <property type="term" value="F:O-methyltransferase activity"/>
    <property type="evidence" value="ECO:0007669"/>
    <property type="project" value="InterPro"/>
</dbReference>
<dbReference type="PIRSF" id="PIRSF005739">
    <property type="entry name" value="O-mtase"/>
    <property type="match status" value="1"/>
</dbReference>
<dbReference type="GO" id="GO:0032259">
    <property type="term" value="P:methylation"/>
    <property type="evidence" value="ECO:0007669"/>
    <property type="project" value="UniProtKB-KW"/>
</dbReference>
<dbReference type="SUPFAM" id="SSF53335">
    <property type="entry name" value="S-adenosyl-L-methionine-dependent methyltransferases"/>
    <property type="match status" value="1"/>
</dbReference>
<feature type="domain" description="O-methyltransferase dimerisation" evidence="6">
    <location>
        <begin position="26"/>
        <end position="98"/>
    </location>
</feature>
<gene>
    <name evidence="7" type="ORF">A2803_02835</name>
</gene>
<organism evidence="7 8">
    <name type="scientific">Candidatus Woesebacteria bacterium RIFCSPHIGHO2_01_FULL_44_21</name>
    <dbReference type="NCBI Taxonomy" id="1802503"/>
    <lineage>
        <taxon>Bacteria</taxon>
        <taxon>Candidatus Woeseibacteriota</taxon>
    </lineage>
</organism>
<feature type="domain" description="O-methyltransferase C-terminal" evidence="5">
    <location>
        <begin position="146"/>
        <end position="325"/>
    </location>
</feature>
<evidence type="ECO:0008006" key="9">
    <source>
        <dbReference type="Google" id="ProtNLM"/>
    </source>
</evidence>
<evidence type="ECO:0000256" key="4">
    <source>
        <dbReference type="PIRSR" id="PIRSR005739-1"/>
    </source>
</evidence>
<sequence>MIYNFTLIERLLLSKDILPHPVLDSLNLVVAGRALQVAVKLKIFEIMRTRSMSLNDISDKAEISHNGAQVLLDCLAVMGYISTYNGKYKLTSRAKKFLISGSNYTLSNMVLFSENVFESLLKLDIYIKQGGPKLENLEVFTKHQWDIFNKAMAEIASLDVKEVIGKIPFSQDYKRLLDLGGSHGIHSIESCKKVHNLYAEIMDLKPTKANAGRIIKENRMSKRVRFRAGDFLKDDLGGGHDVVLAFNVIHGLTTANNQKLANKVFKSMNQGGIYVILDQIKEARGKSDLARLIPATMGVMLFNQSGGRTYSLVEVEKWMENAGFRKVEFKKLRNPGNGIIIGHKA</sequence>
<dbReference type="Pfam" id="PF00891">
    <property type="entry name" value="Methyltransf_2"/>
    <property type="match status" value="1"/>
</dbReference>
<dbReference type="PROSITE" id="PS51683">
    <property type="entry name" value="SAM_OMT_II"/>
    <property type="match status" value="1"/>
</dbReference>
<dbReference type="AlphaFoldDB" id="A0A1F7YXI3"/>
<dbReference type="Gene3D" id="1.10.10.10">
    <property type="entry name" value="Winged helix-like DNA-binding domain superfamily/Winged helix DNA-binding domain"/>
    <property type="match status" value="1"/>
</dbReference>
<dbReference type="InterPro" id="IPR001077">
    <property type="entry name" value="COMT_C"/>
</dbReference>